<dbReference type="PROSITE" id="PS50896">
    <property type="entry name" value="LISH"/>
    <property type="match status" value="1"/>
</dbReference>
<feature type="compositionally biased region" description="Polar residues" evidence="1">
    <location>
        <begin position="186"/>
        <end position="200"/>
    </location>
</feature>
<dbReference type="InterPro" id="IPR006594">
    <property type="entry name" value="LisH"/>
</dbReference>
<dbReference type="AlphaFoldDB" id="A0AAW0DSW7"/>
<dbReference type="Pfam" id="PF08513">
    <property type="entry name" value="LisH"/>
    <property type="match status" value="1"/>
</dbReference>
<dbReference type="Pfam" id="PF10607">
    <property type="entry name" value="CTLH"/>
    <property type="match status" value="1"/>
</dbReference>
<sequence length="363" mass="39724">MQHSSPHQLASGVTSSGSLVIRITNEARMQRELVLDYLTHSGYIQSAQAFLRDSAVRHIDVDGDEIMDSNSGLGGSGVPEGTVRLAELRNQIRYELLCGRVNEATELIYQHFPGVLPPPPEKSSNTDSKEPATPAQPANTSEYVSVTSIQPLHLLLNLRVQAFIEGCRTVPLEYPPQPKLDEDPNPKTQSSKDQPAETLTTDQQTALLKSAAKLNALIQTLPKGNKEEIQVKERLSMHVNNVIGLIAYRRPETSSLAKYMTQAHREAVADQIDRAILCHSGLPVISRIELYARKAVSAWSFLNEANIKVKPGVPMPPTSKATNTNSKGSNGDISEASGRLVFVSLLLITYLDISAAQFSRVLE</sequence>
<comment type="caution">
    <text evidence="3">The sequence shown here is derived from an EMBL/GenBank/DDBJ whole genome shotgun (WGS) entry which is preliminary data.</text>
</comment>
<evidence type="ECO:0000313" key="4">
    <source>
        <dbReference type="Proteomes" id="UP001383192"/>
    </source>
</evidence>
<keyword evidence="4" id="KW-1185">Reference proteome</keyword>
<dbReference type="InterPro" id="IPR024964">
    <property type="entry name" value="CTLH/CRA"/>
</dbReference>
<feature type="domain" description="CTLH/CRA C-terminal to LisH motif" evidence="2">
    <location>
        <begin position="88"/>
        <end position="298"/>
    </location>
</feature>
<evidence type="ECO:0000256" key="1">
    <source>
        <dbReference type="SAM" id="MobiDB-lite"/>
    </source>
</evidence>
<feature type="region of interest" description="Disordered" evidence="1">
    <location>
        <begin position="174"/>
        <end position="200"/>
    </location>
</feature>
<evidence type="ECO:0000259" key="2">
    <source>
        <dbReference type="Pfam" id="PF10607"/>
    </source>
</evidence>
<dbReference type="EMBL" id="JAYKXP010000008">
    <property type="protein sequence ID" value="KAK7054772.1"/>
    <property type="molecule type" value="Genomic_DNA"/>
</dbReference>
<reference evidence="3 4" key="1">
    <citation type="submission" date="2024-01" db="EMBL/GenBank/DDBJ databases">
        <title>A draft genome for a cacao thread blight-causing isolate of Paramarasmius palmivorus.</title>
        <authorList>
            <person name="Baruah I.K."/>
            <person name="Bukari Y."/>
            <person name="Amoako-Attah I."/>
            <person name="Meinhardt L.W."/>
            <person name="Bailey B.A."/>
            <person name="Cohen S.P."/>
        </authorList>
    </citation>
    <scope>NUCLEOTIDE SEQUENCE [LARGE SCALE GENOMIC DNA]</scope>
    <source>
        <strain evidence="3 4">GH-12</strain>
    </source>
</reference>
<dbReference type="Proteomes" id="UP001383192">
    <property type="component" value="Unassembled WGS sequence"/>
</dbReference>
<evidence type="ECO:0000313" key="3">
    <source>
        <dbReference type="EMBL" id="KAK7054772.1"/>
    </source>
</evidence>
<accession>A0AAW0DSW7</accession>
<name>A0AAW0DSW7_9AGAR</name>
<gene>
    <name evidence="3" type="ORF">VNI00_003235</name>
</gene>
<proteinExistence type="predicted"/>
<protein>
    <recommendedName>
        <fullName evidence="2">CTLH/CRA C-terminal to LisH motif domain-containing protein</fullName>
    </recommendedName>
</protein>
<feature type="region of interest" description="Disordered" evidence="1">
    <location>
        <begin position="113"/>
        <end position="142"/>
    </location>
</feature>
<organism evidence="3 4">
    <name type="scientific">Paramarasmius palmivorus</name>
    <dbReference type="NCBI Taxonomy" id="297713"/>
    <lineage>
        <taxon>Eukaryota</taxon>
        <taxon>Fungi</taxon>
        <taxon>Dikarya</taxon>
        <taxon>Basidiomycota</taxon>
        <taxon>Agaricomycotina</taxon>
        <taxon>Agaricomycetes</taxon>
        <taxon>Agaricomycetidae</taxon>
        <taxon>Agaricales</taxon>
        <taxon>Marasmiineae</taxon>
        <taxon>Marasmiaceae</taxon>
        <taxon>Paramarasmius</taxon>
    </lineage>
</organism>